<dbReference type="AlphaFoldDB" id="A0A6V8N0V1"/>
<evidence type="ECO:0000313" key="4">
    <source>
        <dbReference type="Proteomes" id="UP000568888"/>
    </source>
</evidence>
<dbReference type="SUPFAM" id="SSF51126">
    <property type="entry name" value="Pectin lyase-like"/>
    <property type="match status" value="1"/>
</dbReference>
<dbReference type="InterPro" id="IPR039448">
    <property type="entry name" value="Beta_helix"/>
</dbReference>
<accession>A0A6V8N0V1</accession>
<evidence type="ECO:0000259" key="2">
    <source>
        <dbReference type="Pfam" id="PF13229"/>
    </source>
</evidence>
<dbReference type="EMBL" id="BLXY01000017">
    <property type="protein sequence ID" value="GFO66128.1"/>
    <property type="molecule type" value="Genomic_DNA"/>
</dbReference>
<reference evidence="4" key="1">
    <citation type="submission" date="2020-06" db="EMBL/GenBank/DDBJ databases">
        <title>Draft genomic sequecing of Geomonas sp. Red736.</title>
        <authorList>
            <person name="Itoh H."/>
            <person name="Xu Z.X."/>
            <person name="Ushijima N."/>
            <person name="Masuda Y."/>
            <person name="Shiratori Y."/>
            <person name="Senoo K."/>
        </authorList>
    </citation>
    <scope>NUCLEOTIDE SEQUENCE [LARGE SCALE GENOMIC DNA]</scope>
    <source>
        <strain evidence="4">Red736</strain>
    </source>
</reference>
<protein>
    <recommendedName>
        <fullName evidence="2">Right handed beta helix domain-containing protein</fullName>
    </recommendedName>
</protein>
<dbReference type="Gene3D" id="2.160.20.10">
    <property type="entry name" value="Single-stranded right-handed beta-helix, Pectin lyase-like"/>
    <property type="match status" value="1"/>
</dbReference>
<dbReference type="InterPro" id="IPR011050">
    <property type="entry name" value="Pectin_lyase_fold/virulence"/>
</dbReference>
<dbReference type="Proteomes" id="UP000568888">
    <property type="component" value="Unassembled WGS sequence"/>
</dbReference>
<feature type="signal peptide" evidence="1">
    <location>
        <begin position="1"/>
        <end position="26"/>
    </location>
</feature>
<sequence length="431" mass="44223">MKKLILALTCAGPLLAALLLPTFAKATVGEPAFAKATVGEPAFAKATVGEPAFAKATVGEPAFAKAVDKPAGEPAPAVVAPAPAVIAPAAAAPAAAAAQRVEAPFKPQISYGDQVLAEDTVWRGEVLVQGAVTVAAQATLTVEPGTVVRFKKSEGRNATLLVQGRIVAAGTKEDPVRFTSSFATSAAGDWLGITLLGSEKKNVLENCRIDGAQTGLEALFSNLTLKGVRAERCAVGMRFQDALVQMEAGGASDCDAGLVFANSEATLRSLNLIGNRVGISAQKSSLYLQDGSLAMNRSALSCDGCRVKLAGGAVLDNGRGVTLLESEGSISGMKLARNSDYGISLTTSRVRVEGNLITGNGTQGMLVFDGAGVAWGNIISGNSGYDVYNAGTEEFRAPNNFWGESGPRIFDNGGRGKVGVVPQLKTAPNGN</sequence>
<evidence type="ECO:0000313" key="3">
    <source>
        <dbReference type="EMBL" id="GFO66128.1"/>
    </source>
</evidence>
<evidence type="ECO:0000256" key="1">
    <source>
        <dbReference type="SAM" id="SignalP"/>
    </source>
</evidence>
<name>A0A6V8N0V1_9BACT</name>
<dbReference type="Pfam" id="PF13229">
    <property type="entry name" value="Beta_helix"/>
    <property type="match status" value="1"/>
</dbReference>
<feature type="domain" description="Right handed beta helix" evidence="2">
    <location>
        <begin position="257"/>
        <end position="392"/>
    </location>
</feature>
<feature type="chain" id="PRO_5028481019" description="Right handed beta helix domain-containing protein" evidence="1">
    <location>
        <begin position="27"/>
        <end position="431"/>
    </location>
</feature>
<proteinExistence type="predicted"/>
<dbReference type="InterPro" id="IPR012334">
    <property type="entry name" value="Pectin_lyas_fold"/>
</dbReference>
<organism evidence="3 4">
    <name type="scientific">Geomonas paludis</name>
    <dbReference type="NCBI Taxonomy" id="2740185"/>
    <lineage>
        <taxon>Bacteria</taxon>
        <taxon>Pseudomonadati</taxon>
        <taxon>Thermodesulfobacteriota</taxon>
        <taxon>Desulfuromonadia</taxon>
        <taxon>Geobacterales</taxon>
        <taxon>Geobacteraceae</taxon>
        <taxon>Geomonas</taxon>
    </lineage>
</organism>
<keyword evidence="1" id="KW-0732">Signal</keyword>
<gene>
    <name evidence="3" type="ORF">GMPD_40470</name>
</gene>
<dbReference type="RefSeq" id="WP_183350826.1">
    <property type="nucleotide sequence ID" value="NZ_BLXY01000017.1"/>
</dbReference>
<comment type="caution">
    <text evidence="3">The sequence shown here is derived from an EMBL/GenBank/DDBJ whole genome shotgun (WGS) entry which is preliminary data.</text>
</comment>